<dbReference type="InterPro" id="IPR016181">
    <property type="entry name" value="Acyl_CoA_acyltransferase"/>
</dbReference>
<dbReference type="EMBL" id="PETL01000366">
    <property type="protein sequence ID" value="PIV63395.1"/>
    <property type="molecule type" value="Genomic_DNA"/>
</dbReference>
<evidence type="ECO:0000313" key="3">
    <source>
        <dbReference type="Proteomes" id="UP000228886"/>
    </source>
</evidence>
<comment type="caution">
    <text evidence="2">The sequence shown here is derived from an EMBL/GenBank/DDBJ whole genome shotgun (WGS) entry which is preliminary data.</text>
</comment>
<accession>A0A2M7E6R5</accession>
<evidence type="ECO:0000256" key="1">
    <source>
        <dbReference type="SAM" id="MobiDB-lite"/>
    </source>
</evidence>
<name>A0A2M7E6R5_9BACT</name>
<dbReference type="Proteomes" id="UP000228886">
    <property type="component" value="Unassembled WGS sequence"/>
</dbReference>
<feature type="region of interest" description="Disordered" evidence="1">
    <location>
        <begin position="189"/>
        <end position="209"/>
    </location>
</feature>
<proteinExistence type="predicted"/>
<reference evidence="3" key="1">
    <citation type="submission" date="2017-09" db="EMBL/GenBank/DDBJ databases">
        <title>Depth-based differentiation of microbial function through sediment-hosted aquifers and enrichment of novel symbionts in the deep terrestrial subsurface.</title>
        <authorList>
            <person name="Probst A.J."/>
            <person name="Ladd B."/>
            <person name="Jarett J.K."/>
            <person name="Geller-Mcgrath D.E."/>
            <person name="Sieber C.M.K."/>
            <person name="Emerson J.B."/>
            <person name="Anantharaman K."/>
            <person name="Thomas B.C."/>
            <person name="Malmstrom R."/>
            <person name="Stieglmeier M."/>
            <person name="Klingl A."/>
            <person name="Woyke T."/>
            <person name="Ryan C.M."/>
            <person name="Banfield J.F."/>
        </authorList>
    </citation>
    <scope>NUCLEOTIDE SEQUENCE [LARGE SCALE GENOMIC DNA]</scope>
</reference>
<dbReference type="SUPFAM" id="SSF55729">
    <property type="entry name" value="Acyl-CoA N-acyltransferases (Nat)"/>
    <property type="match status" value="1"/>
</dbReference>
<dbReference type="Gene3D" id="3.40.630.30">
    <property type="match status" value="1"/>
</dbReference>
<organism evidence="2 3">
    <name type="scientific">bacterium (Candidatus Ratteibacteria) CG01_land_8_20_14_3_00_40_19</name>
    <dbReference type="NCBI Taxonomy" id="2014290"/>
    <lineage>
        <taxon>Bacteria</taxon>
        <taxon>Candidatus Ratteibacteria</taxon>
    </lineage>
</organism>
<dbReference type="AlphaFoldDB" id="A0A2M7E6R5"/>
<evidence type="ECO:0000313" key="2">
    <source>
        <dbReference type="EMBL" id="PIV63395.1"/>
    </source>
</evidence>
<protein>
    <submittedName>
        <fullName evidence="2">Uncharacterized protein</fullName>
    </submittedName>
</protein>
<sequence length="209" mass="24470">MGEPMEKFFDDRQILADFITSYYTDFESDLTFVAEINKQVVGYLTGCRSQKRQRMIFMNKIIPPVCLKFLFKGLIFKSKTRKFCLNCFKSVLKGEFNHPDFSRDYPASFHINIDYKFRSLGIGGELIKNYLECLHQKRIRGVHVTTISQKAKEFFRKMGFTVLYYRKISYLDHKNLFFIILGKKLQGNNTPSANADTPFRKRGMTDLTG</sequence>
<gene>
    <name evidence="2" type="ORF">COS11_07640</name>
</gene>